<dbReference type="InterPro" id="IPR029062">
    <property type="entry name" value="Class_I_gatase-like"/>
</dbReference>
<proteinExistence type="predicted"/>
<dbReference type="AlphaFoldDB" id="A0A2Z2HRJ9"/>
<dbReference type="Pfam" id="PF01965">
    <property type="entry name" value="DJ-1_PfpI"/>
    <property type="match status" value="1"/>
</dbReference>
<dbReference type="Gene3D" id="3.40.50.880">
    <property type="match status" value="1"/>
</dbReference>
<dbReference type="SUPFAM" id="SSF52317">
    <property type="entry name" value="Class I glutamine amidotransferase-like"/>
    <property type="match status" value="1"/>
</dbReference>
<organism evidence="2 3">
    <name type="scientific">Natrarchaeobaculum aegyptiacum</name>
    <dbReference type="NCBI Taxonomy" id="745377"/>
    <lineage>
        <taxon>Archaea</taxon>
        <taxon>Methanobacteriati</taxon>
        <taxon>Methanobacteriota</taxon>
        <taxon>Stenosarchaea group</taxon>
        <taxon>Halobacteria</taxon>
        <taxon>Halobacteriales</taxon>
        <taxon>Natrialbaceae</taxon>
        <taxon>Natrarchaeobaculum</taxon>
    </lineage>
</organism>
<feature type="domain" description="DJ-1/PfpI" evidence="1">
    <location>
        <begin position="7"/>
        <end position="173"/>
    </location>
</feature>
<dbReference type="KEGG" id="naj:B1756_08620"/>
<keyword evidence="3" id="KW-1185">Reference proteome</keyword>
<accession>A0A2Z2HRJ9</accession>
<dbReference type="InterPro" id="IPR052158">
    <property type="entry name" value="INH-QAR"/>
</dbReference>
<evidence type="ECO:0000313" key="3">
    <source>
        <dbReference type="Proteomes" id="UP000250088"/>
    </source>
</evidence>
<dbReference type="EMBL" id="CP019893">
    <property type="protein sequence ID" value="ARS89796.1"/>
    <property type="molecule type" value="Genomic_DNA"/>
</dbReference>
<dbReference type="RefSeq" id="WP_086888174.1">
    <property type="nucleotide sequence ID" value="NZ_CP019893.1"/>
</dbReference>
<dbReference type="GeneID" id="32894138"/>
<name>A0A2Z2HRJ9_9EURY</name>
<gene>
    <name evidence="2" type="ORF">B1756_08620</name>
</gene>
<reference evidence="3" key="1">
    <citation type="submission" date="2017-02" db="EMBL/GenBank/DDBJ databases">
        <title>Natronthermophilus aegyptiacus gen. nov.,sp. nov., an aerobic, extremely halophilic alkalithermophilic archaeon isolated from the athalassohaline Wadi An Natrun, Egypt.</title>
        <authorList>
            <person name="Zhao B."/>
        </authorList>
    </citation>
    <scope>NUCLEOTIDE SEQUENCE [LARGE SCALE GENOMIC DNA]</scope>
    <source>
        <strain evidence="3">JW/NM-HA 15</strain>
    </source>
</reference>
<evidence type="ECO:0000259" key="1">
    <source>
        <dbReference type="Pfam" id="PF01965"/>
    </source>
</evidence>
<protein>
    <submittedName>
        <fullName evidence="2">AraC family transcriptional regulator</fullName>
    </submittedName>
</protein>
<dbReference type="PANTHER" id="PTHR43130:SF3">
    <property type="entry name" value="HTH-TYPE TRANSCRIPTIONAL REGULATOR RV1931C"/>
    <property type="match status" value="1"/>
</dbReference>
<dbReference type="OrthoDB" id="8348at2157"/>
<dbReference type="Proteomes" id="UP000250088">
    <property type="component" value="Chromosome"/>
</dbReference>
<dbReference type="PANTHER" id="PTHR43130">
    <property type="entry name" value="ARAC-FAMILY TRANSCRIPTIONAL REGULATOR"/>
    <property type="match status" value="1"/>
</dbReference>
<evidence type="ECO:0000313" key="2">
    <source>
        <dbReference type="EMBL" id="ARS89796.1"/>
    </source>
</evidence>
<sequence length="198" mass="20396">MVDTTAEIVVFDGVDELDAIGPYEVLENAAQAGASVETSLVTLEETDYVTASHDLRFEPQGTLGEPDLLIVPGGGWTTANEGVRAAVEDDGLPDAVDACYTAGSTVGSVCTGAMALAAAGLLEGRPAATHPVAVDDLEAHAANVVEERIVDDGDVLTAGGVTSGIDLALWLVEREFGEAIAESVADEMAHERRGEVFG</sequence>
<dbReference type="InterPro" id="IPR002818">
    <property type="entry name" value="DJ-1/PfpI"/>
</dbReference>